<feature type="transmembrane region" description="Helical" evidence="7">
    <location>
        <begin position="757"/>
        <end position="780"/>
    </location>
</feature>
<evidence type="ECO:0000256" key="2">
    <source>
        <dbReference type="ARBA" id="ARBA00010157"/>
    </source>
</evidence>
<feature type="transmembrane region" description="Helical" evidence="7">
    <location>
        <begin position="653"/>
        <end position="673"/>
    </location>
</feature>
<gene>
    <name evidence="9" type="ORF">EOI86_03320</name>
</gene>
<dbReference type="EMBL" id="SADE01000001">
    <property type="protein sequence ID" value="RVU38334.1"/>
    <property type="molecule type" value="Genomic_DNA"/>
</dbReference>
<feature type="transmembrane region" description="Helical" evidence="7">
    <location>
        <begin position="424"/>
        <end position="443"/>
    </location>
</feature>
<feature type="transmembrane region" description="Helical" evidence="7">
    <location>
        <begin position="626"/>
        <end position="646"/>
    </location>
</feature>
<dbReference type="PROSITE" id="PS50156">
    <property type="entry name" value="SSD"/>
    <property type="match status" value="1"/>
</dbReference>
<evidence type="ECO:0000256" key="3">
    <source>
        <dbReference type="ARBA" id="ARBA00022475"/>
    </source>
</evidence>
<dbReference type="OrthoDB" id="9794724at2"/>
<evidence type="ECO:0000313" key="10">
    <source>
        <dbReference type="Proteomes" id="UP000287447"/>
    </source>
</evidence>
<evidence type="ECO:0000256" key="1">
    <source>
        <dbReference type="ARBA" id="ARBA00004651"/>
    </source>
</evidence>
<proteinExistence type="inferred from homology"/>
<feature type="transmembrane region" description="Helical" evidence="7">
    <location>
        <begin position="37"/>
        <end position="57"/>
    </location>
</feature>
<name>A0A437QUX7_9PROT</name>
<reference evidence="10" key="1">
    <citation type="submission" date="2019-01" db="EMBL/GenBank/DDBJ databases">
        <title>Gri0909 isolated from a small marine red alga.</title>
        <authorList>
            <person name="Kim J."/>
            <person name="Jeong S.E."/>
            <person name="Jeon C.O."/>
        </authorList>
    </citation>
    <scope>NUCLEOTIDE SEQUENCE [LARGE SCALE GENOMIC DNA]</scope>
    <source>
        <strain evidence="10">Gri0909</strain>
    </source>
</reference>
<feature type="transmembrane region" description="Helical" evidence="7">
    <location>
        <begin position="342"/>
        <end position="361"/>
    </location>
</feature>
<dbReference type="InterPro" id="IPR000731">
    <property type="entry name" value="SSD"/>
</dbReference>
<keyword evidence="10" id="KW-1185">Reference proteome</keyword>
<evidence type="ECO:0000259" key="8">
    <source>
        <dbReference type="PROSITE" id="PS50156"/>
    </source>
</evidence>
<evidence type="ECO:0000256" key="6">
    <source>
        <dbReference type="ARBA" id="ARBA00023136"/>
    </source>
</evidence>
<dbReference type="Gene3D" id="1.20.1640.10">
    <property type="entry name" value="Multidrug efflux transporter AcrB transmembrane domain"/>
    <property type="match status" value="2"/>
</dbReference>
<keyword evidence="6 7" id="KW-0472">Membrane</keyword>
<dbReference type="PANTHER" id="PTHR33406:SF6">
    <property type="entry name" value="MEMBRANE PROTEIN YDGH-RELATED"/>
    <property type="match status" value="1"/>
</dbReference>
<organism evidence="9 10">
    <name type="scientific">Hwanghaeella grinnelliae</name>
    <dbReference type="NCBI Taxonomy" id="2500179"/>
    <lineage>
        <taxon>Bacteria</taxon>
        <taxon>Pseudomonadati</taxon>
        <taxon>Pseudomonadota</taxon>
        <taxon>Alphaproteobacteria</taxon>
        <taxon>Rhodospirillales</taxon>
        <taxon>Rhodospirillaceae</taxon>
        <taxon>Hwanghaeella</taxon>
    </lineage>
</organism>
<evidence type="ECO:0000256" key="5">
    <source>
        <dbReference type="ARBA" id="ARBA00022989"/>
    </source>
</evidence>
<dbReference type="Pfam" id="PF03176">
    <property type="entry name" value="MMPL"/>
    <property type="match status" value="2"/>
</dbReference>
<evidence type="ECO:0000256" key="7">
    <source>
        <dbReference type="SAM" id="Phobius"/>
    </source>
</evidence>
<protein>
    <submittedName>
        <fullName evidence="9">RND family transporter</fullName>
    </submittedName>
</protein>
<feature type="transmembrane region" description="Helical" evidence="7">
    <location>
        <begin position="247"/>
        <end position="266"/>
    </location>
</feature>
<feature type="transmembrane region" description="Helical" evidence="7">
    <location>
        <begin position="720"/>
        <end position="745"/>
    </location>
</feature>
<comment type="caution">
    <text evidence="9">The sequence shown here is derived from an EMBL/GenBank/DDBJ whole genome shotgun (WGS) entry which is preliminary data.</text>
</comment>
<feature type="transmembrane region" description="Helical" evidence="7">
    <location>
        <begin position="298"/>
        <end position="321"/>
    </location>
</feature>
<dbReference type="InterPro" id="IPR004869">
    <property type="entry name" value="MMPL_dom"/>
</dbReference>
<accession>A0A437QUX7</accession>
<dbReference type="GO" id="GO:0005886">
    <property type="term" value="C:plasma membrane"/>
    <property type="evidence" value="ECO:0007669"/>
    <property type="project" value="UniProtKB-SubCell"/>
</dbReference>
<dbReference type="SUPFAM" id="SSF82866">
    <property type="entry name" value="Multidrug efflux transporter AcrB transmembrane domain"/>
    <property type="match status" value="2"/>
</dbReference>
<keyword evidence="5 7" id="KW-1133">Transmembrane helix</keyword>
<comment type="subcellular location">
    <subcellularLocation>
        <location evidence="1">Cell membrane</location>
        <topology evidence="1">Multi-pass membrane protein</topology>
    </subcellularLocation>
</comment>
<dbReference type="PANTHER" id="PTHR33406">
    <property type="entry name" value="MEMBRANE PROTEIN MJ1562-RELATED"/>
    <property type="match status" value="1"/>
</dbReference>
<sequence>MSAREDLKENLIGAERAKHAGDTAVVAFANWVIRFRWIILLLSFIGAMAAGFGGQFLDFSTNYRVFFSKDNPQLQAFETMQDTYIREDNISIVLHPDHGDVFTPELLAAVRDLTDKAWQIPYTTRVDSVTNFQNSYAAGEDDLVVEDLVPLDTPLDEADITRIRETALSEPLIVDRLVSPDADTVSVNVTVTLPLETELEVPAAMEHARALATEFRETYPGVTVAVTGSVALNHAFTEASVADMTNLIPLMYGILLLVMVVLLRSISGTISTLLVIAFSAVTAMGISGWLGVQLTPPSAIAPTIILTLAIADSIHILVSMVGGMRQGLGKREAIVESLRINFQPVFLTSLTTVIGFLSLNFSDAPPFRDLGNITAIGVTAAWVYSILFLPAAMAILPVRVKPREEETATAMDKLAGFVIGNRKALLFGMTGVVVVLGVLVPRIELNDQFVKYFDRSIEFRRDTDYAMENLSGIYQAQWSLPAGESGGVSDPYYLQTVSDFTDWLRERDAVVHVQSLSDIFKRLNKNMHGDDPAYYALPDEKNLAAQYLLLFEMSLPYGLDLNNQINVDKSSVRIVATLENITTDELRALDDEAKSWLEQRLAGGSKLDASGPFVMFAYIAQRNIEGMLLGTGLAFLLISASLVVALRSFRLGLISLVPNLVPPIMAFGLWSVLVGEIGLASSVVTATSLGIIVDATVHFLSKYRRARVMNGEDAEGAVRYAFSTVGTALWVTTAILVAGFAILSLSSFQINSALGQLTAITLVMALFADFLLLPAILILVDGRKRKDVPDAALAQAAE</sequence>
<evidence type="ECO:0000313" key="9">
    <source>
        <dbReference type="EMBL" id="RVU38334.1"/>
    </source>
</evidence>
<feature type="domain" description="SSD" evidence="8">
    <location>
        <begin position="270"/>
        <end position="395"/>
    </location>
</feature>
<dbReference type="RefSeq" id="WP_127763706.1">
    <property type="nucleotide sequence ID" value="NZ_SADE01000001.1"/>
</dbReference>
<dbReference type="Proteomes" id="UP000287447">
    <property type="component" value="Unassembled WGS sequence"/>
</dbReference>
<dbReference type="AlphaFoldDB" id="A0A437QUX7"/>
<keyword evidence="4 7" id="KW-0812">Transmembrane</keyword>
<feature type="transmembrane region" description="Helical" evidence="7">
    <location>
        <begin position="273"/>
        <end position="292"/>
    </location>
</feature>
<comment type="similarity">
    <text evidence="2">Belongs to the resistance-nodulation-cell division (RND) (TC 2.A.6) family. MmpL subfamily.</text>
</comment>
<keyword evidence="3" id="KW-1003">Cell membrane</keyword>
<dbReference type="InterPro" id="IPR050545">
    <property type="entry name" value="Mycobact_MmpL"/>
</dbReference>
<feature type="transmembrane region" description="Helical" evidence="7">
    <location>
        <begin position="373"/>
        <end position="396"/>
    </location>
</feature>
<feature type="transmembrane region" description="Helical" evidence="7">
    <location>
        <begin position="679"/>
        <end position="700"/>
    </location>
</feature>
<evidence type="ECO:0000256" key="4">
    <source>
        <dbReference type="ARBA" id="ARBA00022692"/>
    </source>
</evidence>